<feature type="domain" description="Bacterial bifunctional deaminase-reductase C-terminal" evidence="1">
    <location>
        <begin position="10"/>
        <end position="167"/>
    </location>
</feature>
<dbReference type="SUPFAM" id="SSF53597">
    <property type="entry name" value="Dihydrofolate reductase-like"/>
    <property type="match status" value="1"/>
</dbReference>
<dbReference type="Pfam" id="PF01872">
    <property type="entry name" value="RibD_C"/>
    <property type="match status" value="1"/>
</dbReference>
<dbReference type="InterPro" id="IPR050765">
    <property type="entry name" value="Riboflavin_Biosynth_HTPR"/>
</dbReference>
<comment type="caution">
    <text evidence="2">The sequence shown here is derived from an EMBL/GenBank/DDBJ whole genome shotgun (WGS) entry which is preliminary data.</text>
</comment>
<evidence type="ECO:0000313" key="2">
    <source>
        <dbReference type="EMBL" id="NYJ19925.1"/>
    </source>
</evidence>
<dbReference type="InterPro" id="IPR024072">
    <property type="entry name" value="DHFR-like_dom_sf"/>
</dbReference>
<dbReference type="AlphaFoldDB" id="A0A7Z0J619"/>
<keyword evidence="3" id="KW-1185">Reference proteome</keyword>
<dbReference type="PANTHER" id="PTHR38011">
    <property type="entry name" value="DIHYDROFOLATE REDUCTASE FAMILY PROTEIN (AFU_ORTHOLOGUE AFUA_8G06820)"/>
    <property type="match status" value="1"/>
</dbReference>
<evidence type="ECO:0000259" key="1">
    <source>
        <dbReference type="Pfam" id="PF01872"/>
    </source>
</evidence>
<sequence length="180" mass="19201">MKANCAASVFIGISLDGFIARENGELDWLTESAAALGDTGYDDFMASVDTLVIGRNTYETIQAFGEWPYAGKRVLVLSSTVRAVTAPDATVHATLDDIVEVLNRDGARRAYVDGGATIQSFLRAGLLTDLTITHAPVLLGSGVPLFGPLERDVQLTLTGMRELGAGFTQTTYDIVRGISE</sequence>
<proteinExistence type="predicted"/>
<dbReference type="EMBL" id="JACCFM010000001">
    <property type="protein sequence ID" value="NYJ19925.1"/>
    <property type="molecule type" value="Genomic_DNA"/>
</dbReference>
<name>A0A7Z0J619_9MICO</name>
<reference evidence="2 3" key="1">
    <citation type="submission" date="2020-07" db="EMBL/GenBank/DDBJ databases">
        <title>Sequencing the genomes of 1000 actinobacteria strains.</title>
        <authorList>
            <person name="Klenk H.-P."/>
        </authorList>
    </citation>
    <scope>NUCLEOTIDE SEQUENCE [LARGE SCALE GENOMIC DNA]</scope>
    <source>
        <strain evidence="2 3">LI1</strain>
    </source>
</reference>
<gene>
    <name evidence="2" type="ORF">HNR05_001716</name>
</gene>
<dbReference type="Gene3D" id="3.40.430.10">
    <property type="entry name" value="Dihydrofolate Reductase, subunit A"/>
    <property type="match status" value="1"/>
</dbReference>
<dbReference type="PANTHER" id="PTHR38011:SF11">
    <property type="entry name" value="2,5-DIAMINO-6-RIBOSYLAMINO-4(3H)-PYRIMIDINONE 5'-PHOSPHATE REDUCTASE"/>
    <property type="match status" value="1"/>
</dbReference>
<accession>A0A7Z0J619</accession>
<evidence type="ECO:0000313" key="3">
    <source>
        <dbReference type="Proteomes" id="UP000537260"/>
    </source>
</evidence>
<dbReference type="GO" id="GO:0008703">
    <property type="term" value="F:5-amino-6-(5-phosphoribosylamino)uracil reductase activity"/>
    <property type="evidence" value="ECO:0007669"/>
    <property type="project" value="InterPro"/>
</dbReference>
<organism evidence="2 3">
    <name type="scientific">Glaciibacter psychrotolerans</name>
    <dbReference type="NCBI Taxonomy" id="670054"/>
    <lineage>
        <taxon>Bacteria</taxon>
        <taxon>Bacillati</taxon>
        <taxon>Actinomycetota</taxon>
        <taxon>Actinomycetes</taxon>
        <taxon>Micrococcales</taxon>
        <taxon>Microbacteriaceae</taxon>
        <taxon>Glaciibacter</taxon>
    </lineage>
</organism>
<dbReference type="Proteomes" id="UP000537260">
    <property type="component" value="Unassembled WGS sequence"/>
</dbReference>
<dbReference type="GO" id="GO:0009231">
    <property type="term" value="P:riboflavin biosynthetic process"/>
    <property type="evidence" value="ECO:0007669"/>
    <property type="project" value="InterPro"/>
</dbReference>
<dbReference type="InterPro" id="IPR002734">
    <property type="entry name" value="RibDG_C"/>
</dbReference>
<protein>
    <submittedName>
        <fullName evidence="2">Dihydrofolate reductase</fullName>
    </submittedName>
</protein>
<dbReference type="RefSeq" id="WP_343062521.1">
    <property type="nucleotide sequence ID" value="NZ_JACCFM010000001.1"/>
</dbReference>